<name>A0A3R8YQY4_9BURK</name>
<sequence>MSNTPRKVQQLFDLTGRVALVTGGSRGLGLQMAHALGEAGAKVVISSRKAADLEQAVMALQDAGIDARWVAADAGNPADIERLVGETLERMGDVDILVNNAGATWGAPAQDHPLEAWDKVMNLNVRGYFLLSQAIAKRSMIARKKGRIINVASIAGLGGNPPFMQTIAYNTSKGAVVNFTRALACEWGQLGINVNAIAPGFFPSKMTAGLLGAVGEDNIAKHAPLLRVGDDEDLKGATVLLASDAGKHITGQILAVDGGVSACTGG</sequence>
<accession>A0A3R8YQY4</accession>
<dbReference type="EMBL" id="RSED01000002">
    <property type="protein sequence ID" value="RRS05987.1"/>
    <property type="molecule type" value="Genomic_DNA"/>
</dbReference>
<dbReference type="AlphaFoldDB" id="A0A3R8YQY4"/>
<dbReference type="Gene3D" id="3.40.50.720">
    <property type="entry name" value="NAD(P)-binding Rossmann-like Domain"/>
    <property type="match status" value="1"/>
</dbReference>
<gene>
    <name evidence="6" type="ORF">EIP75_03795</name>
</gene>
<comment type="caution">
    <text evidence="6">The sequence shown here is derived from an EMBL/GenBank/DDBJ whole genome shotgun (WGS) entry which is preliminary data.</text>
</comment>
<dbReference type="InterPro" id="IPR052178">
    <property type="entry name" value="Sec_Metab_Biosynth_SDR"/>
</dbReference>
<dbReference type="OrthoDB" id="9803333at2"/>
<keyword evidence="2" id="KW-0521">NADP</keyword>
<dbReference type="Proteomes" id="UP000269265">
    <property type="component" value="Unassembled WGS sequence"/>
</dbReference>
<proteinExistence type="inferred from homology"/>
<evidence type="ECO:0000313" key="6">
    <source>
        <dbReference type="EMBL" id="RRS05987.1"/>
    </source>
</evidence>
<evidence type="ECO:0000256" key="3">
    <source>
        <dbReference type="ARBA" id="ARBA00023002"/>
    </source>
</evidence>
<comment type="similarity">
    <text evidence="1 4">Belongs to the short-chain dehydrogenases/reductases (SDR) family.</text>
</comment>
<dbReference type="PANTHER" id="PTHR43618">
    <property type="entry name" value="7-ALPHA-HYDROXYSTEROID DEHYDROGENASE"/>
    <property type="match status" value="1"/>
</dbReference>
<dbReference type="InterPro" id="IPR002347">
    <property type="entry name" value="SDR_fam"/>
</dbReference>
<dbReference type="NCBIfam" id="NF006070">
    <property type="entry name" value="PRK08213.1"/>
    <property type="match status" value="1"/>
</dbReference>
<dbReference type="GO" id="GO:0016491">
    <property type="term" value="F:oxidoreductase activity"/>
    <property type="evidence" value="ECO:0007669"/>
    <property type="project" value="UniProtKB-KW"/>
</dbReference>
<feature type="domain" description="Ketoreductase" evidence="5">
    <location>
        <begin position="17"/>
        <end position="190"/>
    </location>
</feature>
<evidence type="ECO:0000313" key="7">
    <source>
        <dbReference type="Proteomes" id="UP000269265"/>
    </source>
</evidence>
<dbReference type="SMART" id="SM00822">
    <property type="entry name" value="PKS_KR"/>
    <property type="match status" value="1"/>
</dbReference>
<dbReference type="Pfam" id="PF00106">
    <property type="entry name" value="adh_short"/>
    <property type="match status" value="1"/>
</dbReference>
<protein>
    <submittedName>
        <fullName evidence="6">SDR family oxidoreductase</fullName>
    </submittedName>
</protein>
<dbReference type="InterPro" id="IPR036291">
    <property type="entry name" value="NAD(P)-bd_dom_sf"/>
</dbReference>
<evidence type="ECO:0000256" key="2">
    <source>
        <dbReference type="ARBA" id="ARBA00022857"/>
    </source>
</evidence>
<keyword evidence="3" id="KW-0560">Oxidoreductase</keyword>
<dbReference type="PRINTS" id="PR00080">
    <property type="entry name" value="SDRFAMILY"/>
</dbReference>
<keyword evidence="7" id="KW-1185">Reference proteome</keyword>
<organism evidence="6 7">
    <name type="scientific">Aquabacterium soli</name>
    <dbReference type="NCBI Taxonomy" id="2493092"/>
    <lineage>
        <taxon>Bacteria</taxon>
        <taxon>Pseudomonadati</taxon>
        <taxon>Pseudomonadota</taxon>
        <taxon>Betaproteobacteria</taxon>
        <taxon>Burkholderiales</taxon>
        <taxon>Aquabacterium</taxon>
    </lineage>
</organism>
<dbReference type="PANTHER" id="PTHR43618:SF12">
    <property type="entry name" value="OXIDOREDUCTASE, SHORT-CHAIN DEHYDROGENASE_REDUCTASE FAMILY (AFU_ORTHOLOGUE AFUA_1G14540)"/>
    <property type="match status" value="1"/>
</dbReference>
<reference evidence="6 7" key="1">
    <citation type="submission" date="2018-12" db="EMBL/GenBank/DDBJ databases">
        <title>The whole draft genome of Aquabacterium sp. SJQ9.</title>
        <authorList>
            <person name="Sun L."/>
            <person name="Gao X."/>
            <person name="Chen W."/>
            <person name="Huang K."/>
        </authorList>
    </citation>
    <scope>NUCLEOTIDE SEQUENCE [LARGE SCALE GENOMIC DNA]</scope>
    <source>
        <strain evidence="6 7">SJQ9</strain>
    </source>
</reference>
<dbReference type="SUPFAM" id="SSF51735">
    <property type="entry name" value="NAD(P)-binding Rossmann-fold domains"/>
    <property type="match status" value="1"/>
</dbReference>
<dbReference type="FunFam" id="3.40.50.720:FF:000084">
    <property type="entry name" value="Short-chain dehydrogenase reductase"/>
    <property type="match status" value="1"/>
</dbReference>
<dbReference type="PRINTS" id="PR00081">
    <property type="entry name" value="GDHRDH"/>
</dbReference>
<evidence type="ECO:0000259" key="5">
    <source>
        <dbReference type="SMART" id="SM00822"/>
    </source>
</evidence>
<evidence type="ECO:0000256" key="4">
    <source>
        <dbReference type="RuleBase" id="RU000363"/>
    </source>
</evidence>
<evidence type="ECO:0000256" key="1">
    <source>
        <dbReference type="ARBA" id="ARBA00006484"/>
    </source>
</evidence>
<dbReference type="RefSeq" id="WP_125241894.1">
    <property type="nucleotide sequence ID" value="NZ_RSED01000002.1"/>
</dbReference>
<dbReference type="InterPro" id="IPR057326">
    <property type="entry name" value="KR_dom"/>
</dbReference>